<dbReference type="InterPro" id="IPR033131">
    <property type="entry name" value="Pectinesterase_Asp_AS"/>
</dbReference>
<dbReference type="NCBIfam" id="TIGR01614">
    <property type="entry name" value="PME_inhib"/>
    <property type="match status" value="1"/>
</dbReference>
<keyword evidence="7" id="KW-1015">Disulfide bond</keyword>
<dbReference type="FunFam" id="2.160.20.10:FF:000001">
    <property type="entry name" value="Pectinesterase"/>
    <property type="match status" value="1"/>
</dbReference>
<name>A0ABC8JGT6_ERUVS</name>
<dbReference type="SMART" id="SM00856">
    <property type="entry name" value="PMEI"/>
    <property type="match status" value="1"/>
</dbReference>
<keyword evidence="15" id="KW-1133">Transmembrane helix</keyword>
<evidence type="ECO:0000313" key="18">
    <source>
        <dbReference type="Proteomes" id="UP001642260"/>
    </source>
</evidence>
<dbReference type="Pfam" id="PF04043">
    <property type="entry name" value="PMEI"/>
    <property type="match status" value="1"/>
</dbReference>
<evidence type="ECO:0000256" key="13">
    <source>
        <dbReference type="SAM" id="Coils"/>
    </source>
</evidence>
<comment type="catalytic activity">
    <reaction evidence="9 12">
        <text>[(1-&gt;4)-alpha-D-galacturonosyl methyl ester](n) + n H2O = [(1-&gt;4)-alpha-D-galacturonosyl](n) + n methanol + n H(+)</text>
        <dbReference type="Rhea" id="RHEA:22380"/>
        <dbReference type="Rhea" id="RHEA-COMP:14570"/>
        <dbReference type="Rhea" id="RHEA-COMP:14573"/>
        <dbReference type="ChEBI" id="CHEBI:15377"/>
        <dbReference type="ChEBI" id="CHEBI:15378"/>
        <dbReference type="ChEBI" id="CHEBI:17790"/>
        <dbReference type="ChEBI" id="CHEBI:140522"/>
        <dbReference type="ChEBI" id="CHEBI:140523"/>
        <dbReference type="EC" id="3.1.1.11"/>
    </reaction>
</comment>
<keyword evidence="13" id="KW-0175">Coiled coil</keyword>
<dbReference type="InterPro" id="IPR000070">
    <property type="entry name" value="Pectinesterase_cat"/>
</dbReference>
<organism evidence="17 18">
    <name type="scientific">Eruca vesicaria subsp. sativa</name>
    <name type="common">Garden rocket</name>
    <name type="synonym">Eruca sativa</name>
    <dbReference type="NCBI Taxonomy" id="29727"/>
    <lineage>
        <taxon>Eukaryota</taxon>
        <taxon>Viridiplantae</taxon>
        <taxon>Streptophyta</taxon>
        <taxon>Embryophyta</taxon>
        <taxon>Tracheophyta</taxon>
        <taxon>Spermatophyta</taxon>
        <taxon>Magnoliopsida</taxon>
        <taxon>eudicotyledons</taxon>
        <taxon>Gunneridae</taxon>
        <taxon>Pentapetalae</taxon>
        <taxon>rosids</taxon>
        <taxon>malvids</taxon>
        <taxon>Brassicales</taxon>
        <taxon>Brassicaceae</taxon>
        <taxon>Brassiceae</taxon>
        <taxon>Eruca</taxon>
    </lineage>
</organism>
<dbReference type="InterPro" id="IPR011050">
    <property type="entry name" value="Pectin_lyase_fold/virulence"/>
</dbReference>
<dbReference type="GO" id="GO:0030599">
    <property type="term" value="F:pectinesterase activity"/>
    <property type="evidence" value="ECO:0007669"/>
    <property type="project" value="UniProtKB-UniRule"/>
</dbReference>
<dbReference type="Proteomes" id="UP001642260">
    <property type="component" value="Unassembled WGS sequence"/>
</dbReference>
<comment type="function">
    <text evidence="10">Acts in the modification of cell walls via demethylesterification of cell wall pectin.</text>
</comment>
<evidence type="ECO:0000256" key="3">
    <source>
        <dbReference type="ARBA" id="ARBA00007786"/>
    </source>
</evidence>
<comment type="similarity">
    <text evidence="3">In the C-terminal section; belongs to the pectinesterase family.</text>
</comment>
<evidence type="ECO:0000256" key="10">
    <source>
        <dbReference type="ARBA" id="ARBA00057335"/>
    </source>
</evidence>
<keyword evidence="5 12" id="KW-0378">Hydrolase</keyword>
<evidence type="ECO:0000256" key="7">
    <source>
        <dbReference type="ARBA" id="ARBA00023157"/>
    </source>
</evidence>
<keyword evidence="15" id="KW-0472">Membrane</keyword>
<comment type="caution">
    <text evidence="17">The sequence shown here is derived from an EMBL/GenBank/DDBJ whole genome shotgun (WGS) entry which is preliminary data.</text>
</comment>
<evidence type="ECO:0000256" key="15">
    <source>
        <dbReference type="SAM" id="Phobius"/>
    </source>
</evidence>
<keyword evidence="18" id="KW-1185">Reference proteome</keyword>
<feature type="domain" description="Pectinesterase inhibitor" evidence="16">
    <location>
        <begin position="133"/>
        <end position="284"/>
    </location>
</feature>
<keyword evidence="15" id="KW-0812">Transmembrane</keyword>
<dbReference type="GO" id="GO:0042545">
    <property type="term" value="P:cell wall modification"/>
    <property type="evidence" value="ECO:0007669"/>
    <property type="project" value="UniProtKB-UniRule"/>
</dbReference>
<dbReference type="EC" id="3.1.1.11" evidence="4 12"/>
<feature type="transmembrane region" description="Helical" evidence="15">
    <location>
        <begin position="25"/>
        <end position="49"/>
    </location>
</feature>
<feature type="coiled-coil region" evidence="13">
    <location>
        <begin position="197"/>
        <end position="231"/>
    </location>
</feature>
<dbReference type="PROSITE" id="PS00503">
    <property type="entry name" value="PECTINESTERASE_2"/>
    <property type="match status" value="1"/>
</dbReference>
<dbReference type="Gene3D" id="2.160.20.10">
    <property type="entry name" value="Single-stranded right-handed beta-helix, Pectin lyase-like"/>
    <property type="match status" value="1"/>
</dbReference>
<dbReference type="InterPro" id="IPR012334">
    <property type="entry name" value="Pectin_lyas_fold"/>
</dbReference>
<dbReference type="SUPFAM" id="SSF51126">
    <property type="entry name" value="Pectin lyase-like"/>
    <property type="match status" value="1"/>
</dbReference>
<dbReference type="GO" id="GO:0045490">
    <property type="term" value="P:pectin catabolic process"/>
    <property type="evidence" value="ECO:0007669"/>
    <property type="project" value="UniProtKB-UniRule"/>
</dbReference>
<evidence type="ECO:0000256" key="2">
    <source>
        <dbReference type="ARBA" id="ARBA00006027"/>
    </source>
</evidence>
<feature type="region of interest" description="Disordered" evidence="14">
    <location>
        <begin position="54"/>
        <end position="130"/>
    </location>
</feature>
<feature type="compositionally biased region" description="Low complexity" evidence="14">
    <location>
        <begin position="59"/>
        <end position="88"/>
    </location>
</feature>
<dbReference type="PANTHER" id="PTHR31707">
    <property type="entry name" value="PECTINESTERASE"/>
    <property type="match status" value="1"/>
</dbReference>
<dbReference type="AlphaFoldDB" id="A0ABC8JGT6"/>
<gene>
    <name evidence="17" type="ORF">ERUC_LOCUS9251</name>
</gene>
<keyword evidence="8" id="KW-0325">Glycoprotein</keyword>
<dbReference type="FunFam" id="1.20.140.40:FF:000001">
    <property type="entry name" value="Pectinesterase"/>
    <property type="match status" value="1"/>
</dbReference>
<sequence length="644" mass="71191">MAFQDFDLIQERVHADRKRKFRKKIIIGVVSTLVVVAAITGGAFAYVTYGNKSQEKVKTTNTNNKANAKSSEKSTASPSPKPPTSAAAHSEKSTASPSLKPPTSAAAHSEKSTASPSPKPPTSAAAHSAKPSQVVKIIQTLCNSTLYKPNCQKTLQNETKTATPLSDPRSLLKSSIKATNDDLVKVFEKVLKLKTENKDEKDAIAQCKLLVDEAKEELNTSMKRINDTKVKTFAKIAPDLDTWLSAVMSHQETCLDGFEEGKLKTEIRKNFNSSQMMTSNSLAMIKSLDTYLSSGPKVKTRHLLESRSSWLSNKERRMLKAVDLKALKPNAIVAKDGSGNFTTINAALKAMPAKYKGRYTIYVKSGVYDESVIIDKKKANVTMVGDGSQKTIVTGNKSHAKKVRTFRTATFVAQGEGFMAHSMGFQNTAGPDKHQAVAIRVESDRSVFQNCRFEGYQDTLYAYTHRQYYRSCVIVGTIDFIFGDAAAIFQNCHIFIRKGVKGQKNTVTSQGRVDKFQTTGFVIQNCTIAPNEDLKPVKAKFKSYLGRPCKNHSRTVVMESTIEDVIDPVGWLRWQETDFAIGTLFYAEYKNNGPSGKTASRVKWPGFRAIKKEEAMKYTVGPFLQGDPWIHDMGSPVKFGLYDA</sequence>
<evidence type="ECO:0000256" key="12">
    <source>
        <dbReference type="RuleBase" id="RU000589"/>
    </source>
</evidence>
<evidence type="ECO:0000256" key="4">
    <source>
        <dbReference type="ARBA" id="ARBA00013229"/>
    </source>
</evidence>
<proteinExistence type="inferred from homology"/>
<evidence type="ECO:0000256" key="14">
    <source>
        <dbReference type="SAM" id="MobiDB-lite"/>
    </source>
</evidence>
<keyword evidence="6 12" id="KW-0063">Aspartyl esterase</keyword>
<dbReference type="InterPro" id="IPR006501">
    <property type="entry name" value="Pectinesterase_inhib_dom"/>
</dbReference>
<dbReference type="EMBL" id="CAKOAT010094932">
    <property type="protein sequence ID" value="CAH8320977.1"/>
    <property type="molecule type" value="Genomic_DNA"/>
</dbReference>
<feature type="compositionally biased region" description="Low complexity" evidence="14">
    <location>
        <begin position="112"/>
        <end position="130"/>
    </location>
</feature>
<evidence type="ECO:0000256" key="1">
    <source>
        <dbReference type="ARBA" id="ARBA00005184"/>
    </source>
</evidence>
<comment type="similarity">
    <text evidence="2">In the N-terminal section; belongs to the PMEI family.</text>
</comment>
<dbReference type="CDD" id="cd15798">
    <property type="entry name" value="PMEI-like_3"/>
    <property type="match status" value="1"/>
</dbReference>
<dbReference type="InterPro" id="IPR035513">
    <property type="entry name" value="Invertase/methylesterase_inhib"/>
</dbReference>
<accession>A0ABC8JGT6</accession>
<evidence type="ECO:0000313" key="17">
    <source>
        <dbReference type="EMBL" id="CAH8320977.1"/>
    </source>
</evidence>
<comment type="pathway">
    <text evidence="1 12">Glycan metabolism; pectin degradation; 2-dehydro-3-deoxy-D-gluconate from pectin: step 1/5.</text>
</comment>
<evidence type="ECO:0000256" key="8">
    <source>
        <dbReference type="ARBA" id="ARBA00023180"/>
    </source>
</evidence>
<feature type="active site" evidence="11">
    <location>
        <position position="479"/>
    </location>
</feature>
<protein>
    <recommendedName>
        <fullName evidence="4 12">Pectinesterase</fullName>
        <ecNumber evidence="4 12">3.1.1.11</ecNumber>
    </recommendedName>
</protein>
<reference evidence="17 18" key="1">
    <citation type="submission" date="2022-03" db="EMBL/GenBank/DDBJ databases">
        <authorList>
            <person name="Macdonald S."/>
            <person name="Ahmed S."/>
            <person name="Newling K."/>
        </authorList>
    </citation>
    <scope>NUCLEOTIDE SEQUENCE [LARGE SCALE GENOMIC DNA]</scope>
</reference>
<evidence type="ECO:0000259" key="16">
    <source>
        <dbReference type="SMART" id="SM00856"/>
    </source>
</evidence>
<dbReference type="Pfam" id="PF01095">
    <property type="entry name" value="Pectinesterase"/>
    <property type="match status" value="1"/>
</dbReference>
<evidence type="ECO:0000256" key="6">
    <source>
        <dbReference type="ARBA" id="ARBA00023085"/>
    </source>
</evidence>
<evidence type="ECO:0000256" key="9">
    <source>
        <dbReference type="ARBA" id="ARBA00047928"/>
    </source>
</evidence>
<dbReference type="Gene3D" id="1.20.140.40">
    <property type="entry name" value="Invertase/pectin methylesterase inhibitor family protein"/>
    <property type="match status" value="1"/>
</dbReference>
<dbReference type="SUPFAM" id="SSF101148">
    <property type="entry name" value="Plant invertase/pectin methylesterase inhibitor"/>
    <property type="match status" value="1"/>
</dbReference>
<evidence type="ECO:0000256" key="11">
    <source>
        <dbReference type="PROSITE-ProRule" id="PRU10040"/>
    </source>
</evidence>
<evidence type="ECO:0000256" key="5">
    <source>
        <dbReference type="ARBA" id="ARBA00022801"/>
    </source>
</evidence>